<dbReference type="PANTHER" id="PTHR12091">
    <property type="entry name" value="MELANIN-CONCENTRATING HORMONE"/>
    <property type="match status" value="1"/>
</dbReference>
<dbReference type="GO" id="GO:0031777">
    <property type="term" value="F:type 1 melanin-concentrating hormone receptor binding"/>
    <property type="evidence" value="ECO:0007669"/>
    <property type="project" value="TreeGrafter"/>
</dbReference>
<dbReference type="KEGG" id="csem:103382576"/>
<dbReference type="GO" id="GO:0045202">
    <property type="term" value="C:synapse"/>
    <property type="evidence" value="ECO:0007669"/>
    <property type="project" value="GOC"/>
</dbReference>
<dbReference type="InterPro" id="IPR005456">
    <property type="entry name" value="Prepro-melanin_conc_hormone"/>
</dbReference>
<reference evidence="3 4" key="1">
    <citation type="journal article" date="2014" name="Nat. Genet.">
        <title>Whole-genome sequence of a flatfish provides insights into ZW sex chromosome evolution and adaptation to a benthic lifestyle.</title>
        <authorList>
            <person name="Chen S."/>
            <person name="Zhang G."/>
            <person name="Shao C."/>
            <person name="Huang Q."/>
            <person name="Liu G."/>
            <person name="Zhang P."/>
            <person name="Song W."/>
            <person name="An N."/>
            <person name="Chalopin D."/>
            <person name="Volff J.N."/>
            <person name="Hong Y."/>
            <person name="Li Q."/>
            <person name="Sha Z."/>
            <person name="Zhou H."/>
            <person name="Xie M."/>
            <person name="Yu Q."/>
            <person name="Liu Y."/>
            <person name="Xiang H."/>
            <person name="Wang N."/>
            <person name="Wu K."/>
            <person name="Yang C."/>
            <person name="Zhou Q."/>
            <person name="Liao X."/>
            <person name="Yang L."/>
            <person name="Hu Q."/>
            <person name="Zhang J."/>
            <person name="Meng L."/>
            <person name="Jin L."/>
            <person name="Tian Y."/>
            <person name="Lian J."/>
            <person name="Yang J."/>
            <person name="Miao G."/>
            <person name="Liu S."/>
            <person name="Liang Z."/>
            <person name="Yan F."/>
            <person name="Li Y."/>
            <person name="Sun B."/>
            <person name="Zhang H."/>
            <person name="Zhang J."/>
            <person name="Zhu Y."/>
            <person name="Du M."/>
            <person name="Zhao Y."/>
            <person name="Schartl M."/>
            <person name="Tang Q."/>
            <person name="Wang J."/>
        </authorList>
    </citation>
    <scope>NUCLEOTIDE SEQUENCE</scope>
</reference>
<dbReference type="OrthoDB" id="8639774at2759"/>
<feature type="chain" id="PRO_5044562207" evidence="1">
    <location>
        <begin position="19"/>
        <end position="147"/>
    </location>
</feature>
<dbReference type="Ensembl" id="ENSCSET00000007349.1">
    <property type="protein sequence ID" value="ENSCSEP00000007271.1"/>
    <property type="gene ID" value="ENSCSEG00000004687.1"/>
</dbReference>
<dbReference type="GeneID" id="103382576"/>
<evidence type="ECO:0000313" key="3">
    <source>
        <dbReference type="Ensembl" id="ENSCSEP00000007271.1"/>
    </source>
</evidence>
<dbReference type="Pfam" id="PF05824">
    <property type="entry name" value="Pro-MCH"/>
    <property type="match status" value="1"/>
</dbReference>
<reference evidence="2" key="2">
    <citation type="submission" date="2016-05" db="EMBL/GenBank/DDBJ databases">
        <authorList>
            <person name="Lavstsen T."/>
            <person name="Jespersen J.S."/>
        </authorList>
    </citation>
    <scope>NUCLEOTIDE SEQUENCE</scope>
</reference>
<dbReference type="GO" id="GO:0030354">
    <property type="term" value="F:melanin-concentrating hormone activity"/>
    <property type="evidence" value="ECO:0007669"/>
    <property type="project" value="InterPro"/>
</dbReference>
<dbReference type="Proteomes" id="UP000265120">
    <property type="component" value="Chromosome 8"/>
</dbReference>
<name>A0A1L6KTK5_CYNSE</name>
<evidence type="ECO:0000313" key="4">
    <source>
        <dbReference type="Proteomes" id="UP000265120"/>
    </source>
</evidence>
<keyword evidence="1" id="KW-0732">Signal</keyword>
<dbReference type="STRING" id="244447.ENSCSEP00000007271"/>
<dbReference type="RefSeq" id="XP_016889407.1">
    <property type="nucleotide sequence ID" value="XM_017033918.2"/>
</dbReference>
<dbReference type="GO" id="GO:0007268">
    <property type="term" value="P:chemical synaptic transmission"/>
    <property type="evidence" value="ECO:0007669"/>
    <property type="project" value="InterPro"/>
</dbReference>
<dbReference type="EMBL" id="KX229739">
    <property type="protein sequence ID" value="APR72395.1"/>
    <property type="molecule type" value="mRNA"/>
</dbReference>
<reference evidence="3" key="3">
    <citation type="submission" date="2025-05" db="UniProtKB">
        <authorList>
            <consortium name="Ensembl"/>
        </authorList>
    </citation>
    <scope>IDENTIFICATION</scope>
</reference>
<evidence type="ECO:0000313" key="2">
    <source>
        <dbReference type="EMBL" id="APR72395.1"/>
    </source>
</evidence>
<organism evidence="2">
    <name type="scientific">Cynoglossus semilaevis</name>
    <name type="common">Tongue sole</name>
    <dbReference type="NCBI Taxonomy" id="244447"/>
    <lineage>
        <taxon>Eukaryota</taxon>
        <taxon>Metazoa</taxon>
        <taxon>Chordata</taxon>
        <taxon>Craniata</taxon>
        <taxon>Vertebrata</taxon>
        <taxon>Euteleostomi</taxon>
        <taxon>Actinopterygii</taxon>
        <taxon>Neopterygii</taxon>
        <taxon>Teleostei</taxon>
        <taxon>Neoteleostei</taxon>
        <taxon>Acanthomorphata</taxon>
        <taxon>Carangaria</taxon>
        <taxon>Pleuronectiformes</taxon>
        <taxon>Pleuronectoidei</taxon>
        <taxon>Cynoglossidae</taxon>
        <taxon>Cynoglossinae</taxon>
        <taxon>Cynoglossus</taxon>
    </lineage>
</organism>
<accession>A0A1L6KTK5</accession>
<proteinExistence type="evidence at transcript level"/>
<dbReference type="CTD" id="5367"/>
<dbReference type="AlphaFoldDB" id="A0A1L6KTK5"/>
<feature type="signal peptide" evidence="1">
    <location>
        <begin position="1"/>
        <end position="18"/>
    </location>
</feature>
<dbReference type="GeneTree" id="ENSGT00940000168896"/>
<sequence length="147" mass="16249">MISVSSVLITLVLSSVLSSHLVVVAMPETKGEDAMMEQDSLGSLLGEESLTDRAMLPSAYANGLMLNNYRADDGNPNVLIFSDMRQKGQGIRGLSPGFTRSLPQITDRKMNQSPGEYSLKMDRRNTELDMLRCMIGRVYRPCWGTSN</sequence>
<protein>
    <submittedName>
        <fullName evidence="2">MCH2</fullName>
    </submittedName>
    <submittedName>
        <fullName evidence="3">Pro-MCH 2-like</fullName>
    </submittedName>
</protein>
<evidence type="ECO:0000256" key="1">
    <source>
        <dbReference type="SAM" id="SignalP"/>
    </source>
</evidence>
<keyword evidence="4" id="KW-1185">Reference proteome</keyword>
<dbReference type="PANTHER" id="PTHR12091:SF2">
    <property type="entry name" value="PRO-MCH PRECURSOR"/>
    <property type="match status" value="1"/>
</dbReference>
<dbReference type="OMA" id="ILRCMIG"/>